<dbReference type="AlphaFoldDB" id="V6HWM3"/>
<name>V6HWM3_9LEPT</name>
<dbReference type="OrthoDB" id="9920116at2"/>
<reference evidence="1" key="1">
    <citation type="submission" date="2013-05" db="EMBL/GenBank/DDBJ databases">
        <authorList>
            <person name="Harkins D.M."/>
            <person name="Durkin A.S."/>
            <person name="Brinkac L.M."/>
            <person name="Haft D.H."/>
            <person name="Selengut J.D."/>
            <person name="Sanka R."/>
            <person name="DePew J."/>
            <person name="Purushe J."/>
            <person name="Hartskeerl R.A."/>
            <person name="Ahmed A."/>
            <person name="van der Linden H."/>
            <person name="Goris M.G.A."/>
            <person name="Vinetz J.M."/>
            <person name="Sutton G.G."/>
            <person name="Nierman W.C."/>
            <person name="Fouts D.E."/>
        </authorList>
    </citation>
    <scope>NUCLEOTIDE SEQUENCE [LARGE SCALE GENOMIC DNA]</scope>
    <source>
        <strain evidence="1">L 60</strain>
    </source>
</reference>
<proteinExistence type="predicted"/>
<protein>
    <submittedName>
        <fullName evidence="1">Uncharacterized protein</fullName>
    </submittedName>
</protein>
<sequence>MATAILNSNALKLVPFVVEMETRKNTVSSPVLKTLRVVLFPIRISLRLLDKVFPISEWFLEYFYKLEGRLLTALERYGSILYKMSIEQCDRDYHRFLEILEIYERVLIEMRDELESADGSHFEFKHYELLKQIVEKMRSIEATLDLLSIPEMREALFKRLNAA</sequence>
<dbReference type="RefSeq" id="WP_010579258.1">
    <property type="nucleotide sequence ID" value="NZ_AHMT02000044.1"/>
</dbReference>
<evidence type="ECO:0000313" key="1">
    <source>
        <dbReference type="EMBL" id="EQA61871.1"/>
    </source>
</evidence>
<accession>V6HWM3</accession>
<evidence type="ECO:0000313" key="2">
    <source>
        <dbReference type="Proteomes" id="UP000018747"/>
    </source>
</evidence>
<keyword evidence="2" id="KW-1185">Reference proteome</keyword>
<gene>
    <name evidence="1" type="ORF">LEP1GSC062_3216</name>
</gene>
<dbReference type="Proteomes" id="UP000018747">
    <property type="component" value="Unassembled WGS sequence"/>
</dbReference>
<organism evidence="1 2">
    <name type="scientific">Leptospira alexanderi serovar Manhao 3 str. L 60</name>
    <dbReference type="NCBI Taxonomy" id="1049759"/>
    <lineage>
        <taxon>Bacteria</taxon>
        <taxon>Pseudomonadati</taxon>
        <taxon>Spirochaetota</taxon>
        <taxon>Spirochaetia</taxon>
        <taxon>Leptospirales</taxon>
        <taxon>Leptospiraceae</taxon>
        <taxon>Leptospira</taxon>
    </lineage>
</organism>
<comment type="caution">
    <text evidence="1">The sequence shown here is derived from an EMBL/GenBank/DDBJ whole genome shotgun (WGS) entry which is preliminary data.</text>
</comment>
<dbReference type="EMBL" id="AHMT02000044">
    <property type="protein sequence ID" value="EQA61871.1"/>
    <property type="molecule type" value="Genomic_DNA"/>
</dbReference>